<protein>
    <recommendedName>
        <fullName evidence="3">Bacteriophage Gp15 protein</fullName>
    </recommendedName>
</protein>
<dbReference type="AlphaFoldDB" id="C4IFF2"/>
<dbReference type="Proteomes" id="UP000003081">
    <property type="component" value="Unassembled WGS sequence"/>
</dbReference>
<comment type="caution">
    <text evidence="1">The sequence shown here is derived from an EMBL/GenBank/DDBJ whole genome shotgun (WGS) entry which is preliminary data.</text>
</comment>
<evidence type="ECO:0000313" key="1">
    <source>
        <dbReference type="EMBL" id="EEP54564.1"/>
    </source>
</evidence>
<dbReference type="eggNOG" id="ENOG5032UD1">
    <property type="taxonomic scope" value="Bacteria"/>
</dbReference>
<keyword evidence="2" id="KW-1185">Reference proteome</keyword>
<accession>C4IFF2</accession>
<evidence type="ECO:0000313" key="2">
    <source>
        <dbReference type="Proteomes" id="UP000003081"/>
    </source>
</evidence>
<dbReference type="EMBL" id="ACOM01000005">
    <property type="protein sequence ID" value="EEP54564.1"/>
    <property type="molecule type" value="Genomic_DNA"/>
</dbReference>
<gene>
    <name evidence="1" type="ORF">CLP_1656</name>
</gene>
<dbReference type="HOGENOM" id="CLU_108800_1_0_9"/>
<name>C4IFF2_CLOBU</name>
<proteinExistence type="predicted"/>
<dbReference type="RefSeq" id="WP_003415376.1">
    <property type="nucleotide sequence ID" value="NZ_ACOM01000005.1"/>
</dbReference>
<evidence type="ECO:0008006" key="3">
    <source>
        <dbReference type="Google" id="ProtNLM"/>
    </source>
</evidence>
<dbReference type="InterPro" id="IPR009660">
    <property type="entry name" value="Phage_A500_Gp15"/>
</dbReference>
<organism evidence="1 2">
    <name type="scientific">Clostridium butyricum E4 str. BoNT E BL5262</name>
    <dbReference type="NCBI Taxonomy" id="632245"/>
    <lineage>
        <taxon>Bacteria</taxon>
        <taxon>Bacillati</taxon>
        <taxon>Bacillota</taxon>
        <taxon>Clostridia</taxon>
        <taxon>Eubacteriales</taxon>
        <taxon>Clostridiaceae</taxon>
        <taxon>Clostridium</taxon>
    </lineage>
</organism>
<sequence>MSLLTSRMPKSIAIDNMEFHLNTNFRNSIVFEDLILNEDISKEEVQEKAISLYYNQPIIDRFKNAALQGIMWFYSCGRPMEETEGRKEQYSSKKGSDIYSFKYDDEYIYSAFLDQYNIDLQDIDYLHWWKFKAMFKSLKSDNKIVEIMGYRNMDLNSIKDTDQKAFYKKMQDIYKLPEIINKDELEKQKALEEALLNGGDISSIL</sequence>
<dbReference type="Pfam" id="PF06854">
    <property type="entry name" value="Phage_Gp15"/>
    <property type="match status" value="1"/>
</dbReference>
<reference evidence="1 2" key="1">
    <citation type="submission" date="2009-08" db="EMBL/GenBank/DDBJ databases">
        <authorList>
            <person name="Shrivastava S."/>
            <person name="Brinkac L.B."/>
            <person name="Brown J.L."/>
            <person name="Bruce D.B."/>
            <person name="Detter C."/>
            <person name="Green L.D."/>
            <person name="Munk C.A."/>
            <person name="Rogers Y.C."/>
            <person name="Tapia R."/>
            <person name="Sims D.R."/>
            <person name="Smith L.A."/>
            <person name="Smith T.J."/>
            <person name="Sutton G."/>
            <person name="Brettin T."/>
        </authorList>
    </citation>
    <scope>NUCLEOTIDE SEQUENCE [LARGE SCALE GENOMIC DNA]</scope>
    <source>
        <strain evidence="2">E4 str. BoNT E BL5262</strain>
    </source>
</reference>